<proteinExistence type="inferred from homology"/>
<evidence type="ECO:0000256" key="5">
    <source>
        <dbReference type="ARBA" id="ARBA00022692"/>
    </source>
</evidence>
<dbReference type="Proteomes" id="UP000283003">
    <property type="component" value="Unassembled WGS sequence"/>
</dbReference>
<dbReference type="CDD" id="cd01347">
    <property type="entry name" value="ligand_gated_channel"/>
    <property type="match status" value="1"/>
</dbReference>
<evidence type="ECO:0000256" key="9">
    <source>
        <dbReference type="ARBA" id="ARBA00023237"/>
    </source>
</evidence>
<evidence type="ECO:0000259" key="13">
    <source>
        <dbReference type="Pfam" id="PF00593"/>
    </source>
</evidence>
<protein>
    <submittedName>
        <fullName evidence="15">TonB-dependent siderophore receptor</fullName>
    </submittedName>
</protein>
<evidence type="ECO:0000256" key="6">
    <source>
        <dbReference type="ARBA" id="ARBA00023077"/>
    </source>
</evidence>
<dbReference type="EMBL" id="RXOL01000001">
    <property type="protein sequence ID" value="RVQ69146.1"/>
    <property type="molecule type" value="Genomic_DNA"/>
</dbReference>
<keyword evidence="4 10" id="KW-1134">Transmembrane beta strand</keyword>
<evidence type="ECO:0000256" key="4">
    <source>
        <dbReference type="ARBA" id="ARBA00022452"/>
    </source>
</evidence>
<keyword evidence="12" id="KW-0732">Signal</keyword>
<evidence type="ECO:0000256" key="3">
    <source>
        <dbReference type="ARBA" id="ARBA00022448"/>
    </source>
</evidence>
<gene>
    <name evidence="15" type="ORF">EKN06_02780</name>
</gene>
<keyword evidence="16" id="KW-1185">Reference proteome</keyword>
<feature type="signal peptide" evidence="12">
    <location>
        <begin position="1"/>
        <end position="27"/>
    </location>
</feature>
<evidence type="ECO:0000313" key="15">
    <source>
        <dbReference type="EMBL" id="RVQ69146.1"/>
    </source>
</evidence>
<comment type="caution">
    <text evidence="15">The sequence shown here is derived from an EMBL/GenBank/DDBJ whole genome shotgun (WGS) entry which is preliminary data.</text>
</comment>
<evidence type="ECO:0000256" key="7">
    <source>
        <dbReference type="ARBA" id="ARBA00023136"/>
    </source>
</evidence>
<dbReference type="SUPFAM" id="SSF56935">
    <property type="entry name" value="Porins"/>
    <property type="match status" value="1"/>
</dbReference>
<dbReference type="Pfam" id="PF07715">
    <property type="entry name" value="Plug"/>
    <property type="match status" value="1"/>
</dbReference>
<comment type="subcellular location">
    <subcellularLocation>
        <location evidence="1 10">Cell outer membrane</location>
        <topology evidence="1 10">Multi-pass membrane protein</topology>
    </subcellularLocation>
</comment>
<dbReference type="InterPro" id="IPR000531">
    <property type="entry name" value="Beta-barrel_TonB"/>
</dbReference>
<dbReference type="InterPro" id="IPR010105">
    <property type="entry name" value="TonB_sidphr_rcpt"/>
</dbReference>
<dbReference type="Gene3D" id="2.40.170.20">
    <property type="entry name" value="TonB-dependent receptor, beta-barrel domain"/>
    <property type="match status" value="1"/>
</dbReference>
<dbReference type="Gene3D" id="2.170.130.10">
    <property type="entry name" value="TonB-dependent receptor, plug domain"/>
    <property type="match status" value="1"/>
</dbReference>
<dbReference type="GO" id="GO:0009279">
    <property type="term" value="C:cell outer membrane"/>
    <property type="evidence" value="ECO:0007669"/>
    <property type="project" value="UniProtKB-SubCell"/>
</dbReference>
<evidence type="ECO:0000256" key="10">
    <source>
        <dbReference type="PROSITE-ProRule" id="PRU01360"/>
    </source>
</evidence>
<evidence type="ECO:0000256" key="1">
    <source>
        <dbReference type="ARBA" id="ARBA00004571"/>
    </source>
</evidence>
<dbReference type="GO" id="GO:0038023">
    <property type="term" value="F:signaling receptor activity"/>
    <property type="evidence" value="ECO:0007669"/>
    <property type="project" value="InterPro"/>
</dbReference>
<evidence type="ECO:0000313" key="16">
    <source>
        <dbReference type="Proteomes" id="UP000283003"/>
    </source>
</evidence>
<dbReference type="InterPro" id="IPR039426">
    <property type="entry name" value="TonB-dep_rcpt-like"/>
</dbReference>
<dbReference type="PANTHER" id="PTHR32552:SF90">
    <property type="entry name" value="METAL-PSEUDOPALINE RECEPTOR CNTO"/>
    <property type="match status" value="1"/>
</dbReference>
<dbReference type="OrthoDB" id="9760333at2"/>
<name>A0A437H0P3_9SPHN</name>
<dbReference type="PROSITE" id="PS52016">
    <property type="entry name" value="TONB_DEPENDENT_REC_3"/>
    <property type="match status" value="1"/>
</dbReference>
<dbReference type="GO" id="GO:0015891">
    <property type="term" value="P:siderophore transport"/>
    <property type="evidence" value="ECO:0007669"/>
    <property type="project" value="InterPro"/>
</dbReference>
<dbReference type="NCBIfam" id="TIGR01783">
    <property type="entry name" value="TonB-siderophor"/>
    <property type="match status" value="1"/>
</dbReference>
<keyword evidence="5 10" id="KW-0812">Transmembrane</keyword>
<comment type="similarity">
    <text evidence="2 10 11">Belongs to the TonB-dependent receptor family.</text>
</comment>
<keyword evidence="7 10" id="KW-0472">Membrane</keyword>
<keyword evidence="9 10" id="KW-0998">Cell outer membrane</keyword>
<evidence type="ECO:0000256" key="8">
    <source>
        <dbReference type="ARBA" id="ARBA00023170"/>
    </source>
</evidence>
<dbReference type="InterPro" id="IPR037066">
    <property type="entry name" value="Plug_dom_sf"/>
</dbReference>
<dbReference type="InterPro" id="IPR012910">
    <property type="entry name" value="Plug_dom"/>
</dbReference>
<keyword evidence="8 15" id="KW-0675">Receptor</keyword>
<keyword evidence="6 11" id="KW-0798">TonB box</keyword>
<dbReference type="RefSeq" id="WP_127611336.1">
    <property type="nucleotide sequence ID" value="NZ_RXOL01000001.1"/>
</dbReference>
<dbReference type="PANTHER" id="PTHR32552">
    <property type="entry name" value="FERRICHROME IRON RECEPTOR-RELATED"/>
    <property type="match status" value="1"/>
</dbReference>
<accession>A0A437H0P3</accession>
<keyword evidence="3 10" id="KW-0813">Transport</keyword>
<feature type="domain" description="TonB-dependent receptor plug" evidence="14">
    <location>
        <begin position="59"/>
        <end position="162"/>
    </location>
</feature>
<sequence length="731" mass="78466">MTNWKSAIFSSLIASTAMFAIPGAALAQDADGTGAGETADDGAIVVTGLRQQYRGDVPLTEIPQTVQTLDGAVLKELNITGLADGLDLASGISRQNSFGGLWDSFAIRGFAGDENFPSGFLVNGFNGGRGYGGTRDASNIERIEILKGPNGAVFGRGEPGGTINITTKKADLADTFGSFAVSAGSFETYRVEADYNLALSDTLAVRVNGAAQDAGSFRDTVESNKVVASPSILWAPTNTTKISYEMEYVDNNVPFERGVVAVDGKLGLIPNSRFLGEPGDGPTEVDVLGHQLQFQQQFSRNWFLLVGAGYRDTSFVGFSSDAELAAGRQTIDNDGENLARQRRFRDYGAINKTIRGELSGKLYTGPLTHHVLVGADYDVFKLDLFQTRIRPGNYVAGTPITAASNAINIYDPVYGQLPNPIPPAPGATYVTDSDETQKAWGIYFQDQIDITERLKLRLGGRFDHFNQRFVDHRPTLAVPVTTVNVRERFSPTVGVLYELTDTLGVYAAYGEGFRPNSGVDPDGDTFVPETSTSYEAGLRFTSNDDAINATLAVYSMKKDNILTSDPAGSGQSVAAGAAKSKGLEADVTANLPGDLSLIANYAYTDAEWSTTGGDKDFGLAINPGDPLINIPKHQANLLLTKGFDLGTAGRATIGGGVNYVSKRLGETGTDFYLPGYTLVRAMASYEPDESVRLSVNVTNVLDETYYPASYHRWWVMPGAPRAITGRVDFFF</sequence>
<reference evidence="15 16" key="1">
    <citation type="submission" date="2018-12" db="EMBL/GenBank/DDBJ databases">
        <title>Croceicoccus ponticola sp. nov., a lipolytic bacterium isolated from seawater.</title>
        <authorList>
            <person name="Yoon J.-H."/>
        </authorList>
    </citation>
    <scope>NUCLEOTIDE SEQUENCE [LARGE SCALE GENOMIC DNA]</scope>
    <source>
        <strain evidence="15 16">GM-16</strain>
    </source>
</reference>
<feature type="domain" description="TonB-dependent receptor-like beta-barrel" evidence="13">
    <location>
        <begin position="237"/>
        <end position="700"/>
    </location>
</feature>
<evidence type="ECO:0000256" key="12">
    <source>
        <dbReference type="SAM" id="SignalP"/>
    </source>
</evidence>
<dbReference type="AlphaFoldDB" id="A0A437H0P3"/>
<evidence type="ECO:0000259" key="14">
    <source>
        <dbReference type="Pfam" id="PF07715"/>
    </source>
</evidence>
<evidence type="ECO:0000256" key="2">
    <source>
        <dbReference type="ARBA" id="ARBA00009810"/>
    </source>
</evidence>
<dbReference type="InterPro" id="IPR036942">
    <property type="entry name" value="Beta-barrel_TonB_sf"/>
</dbReference>
<feature type="chain" id="PRO_5019152575" evidence="12">
    <location>
        <begin position="28"/>
        <end position="731"/>
    </location>
</feature>
<organism evidence="15 16">
    <name type="scientific">Croceicoccus ponticola</name>
    <dbReference type="NCBI Taxonomy" id="2217664"/>
    <lineage>
        <taxon>Bacteria</taxon>
        <taxon>Pseudomonadati</taxon>
        <taxon>Pseudomonadota</taxon>
        <taxon>Alphaproteobacteria</taxon>
        <taxon>Sphingomonadales</taxon>
        <taxon>Erythrobacteraceae</taxon>
        <taxon>Croceicoccus</taxon>
    </lineage>
</organism>
<evidence type="ECO:0000256" key="11">
    <source>
        <dbReference type="RuleBase" id="RU003357"/>
    </source>
</evidence>
<dbReference type="GO" id="GO:0015344">
    <property type="term" value="F:siderophore uptake transmembrane transporter activity"/>
    <property type="evidence" value="ECO:0007669"/>
    <property type="project" value="TreeGrafter"/>
</dbReference>
<dbReference type="Pfam" id="PF00593">
    <property type="entry name" value="TonB_dep_Rec_b-barrel"/>
    <property type="match status" value="1"/>
</dbReference>